<evidence type="ECO:0000256" key="8">
    <source>
        <dbReference type="ARBA" id="ARBA00022990"/>
    </source>
</evidence>
<dbReference type="AlphaFoldDB" id="A0A5B0S804"/>
<keyword evidence="8" id="KW-0007">Acetylation</keyword>
<keyword evidence="7" id="KW-0249">Electron transport</keyword>
<feature type="region of interest" description="Disordered" evidence="13">
    <location>
        <begin position="100"/>
        <end position="146"/>
    </location>
</feature>
<dbReference type="InterPro" id="IPR045292">
    <property type="entry name" value="Complex1_LYR_NDUFB9_LYRM3"/>
</dbReference>
<dbReference type="InterPro" id="IPR033034">
    <property type="entry name" value="NDUFB9"/>
</dbReference>
<proteinExistence type="inferred from homology"/>
<evidence type="ECO:0000256" key="7">
    <source>
        <dbReference type="ARBA" id="ARBA00022982"/>
    </source>
</evidence>
<dbReference type="PANTHER" id="PTHR12868">
    <property type="entry name" value="NADH-UBIQUINONE OXIDOREDUCTASE B22 SUBUNIT"/>
    <property type="match status" value="1"/>
</dbReference>
<evidence type="ECO:0000256" key="9">
    <source>
        <dbReference type="ARBA" id="ARBA00023128"/>
    </source>
</evidence>
<comment type="caution">
    <text evidence="14">The sequence shown here is derived from an EMBL/GenBank/DDBJ whole genome shotgun (WGS) entry which is preliminary data.</text>
</comment>
<evidence type="ECO:0000256" key="13">
    <source>
        <dbReference type="SAM" id="MobiDB-lite"/>
    </source>
</evidence>
<keyword evidence="10" id="KW-0472">Membrane</keyword>
<dbReference type="Proteomes" id="UP000325313">
    <property type="component" value="Unassembled WGS sequence"/>
</dbReference>
<keyword evidence="9" id="KW-0496">Mitochondrion</keyword>
<reference evidence="14 15" key="1">
    <citation type="submission" date="2019-05" db="EMBL/GenBank/DDBJ databases">
        <title>Emergence of the Ug99 lineage of the wheat stem rust pathogen through somatic hybridization.</title>
        <authorList>
            <person name="Li F."/>
            <person name="Upadhyaya N.M."/>
            <person name="Sperschneider J."/>
            <person name="Matny O."/>
            <person name="Nguyen-Phuc H."/>
            <person name="Mago R."/>
            <person name="Raley C."/>
            <person name="Miller M.E."/>
            <person name="Silverstein K.A.T."/>
            <person name="Henningsen E."/>
            <person name="Hirsch C.D."/>
            <person name="Visser B."/>
            <person name="Pretorius Z.A."/>
            <person name="Steffenson B.J."/>
            <person name="Schwessinger B."/>
            <person name="Dodds P.N."/>
            <person name="Figueroa M."/>
        </authorList>
    </citation>
    <scope>NUCLEOTIDE SEQUENCE [LARGE SCALE GENOMIC DNA]</scope>
    <source>
        <strain evidence="14 15">Ug99</strain>
    </source>
</reference>
<accession>A0A5B0S804</accession>
<keyword evidence="5" id="KW-0679">Respiratory chain</keyword>
<keyword evidence="6" id="KW-0999">Mitochondrion inner membrane</keyword>
<evidence type="ECO:0000256" key="4">
    <source>
        <dbReference type="ARBA" id="ARBA00022448"/>
    </source>
</evidence>
<evidence type="ECO:0000256" key="3">
    <source>
        <dbReference type="ARBA" id="ARBA00018684"/>
    </source>
</evidence>
<dbReference type="GO" id="GO:0006120">
    <property type="term" value="P:mitochondrial electron transport, NADH to ubiquinone"/>
    <property type="evidence" value="ECO:0007669"/>
    <property type="project" value="InterPro"/>
</dbReference>
<name>A0A5B0S804_PUCGR</name>
<evidence type="ECO:0000256" key="10">
    <source>
        <dbReference type="ARBA" id="ARBA00023136"/>
    </source>
</evidence>
<organism evidence="14 15">
    <name type="scientific">Puccinia graminis f. sp. tritici</name>
    <dbReference type="NCBI Taxonomy" id="56615"/>
    <lineage>
        <taxon>Eukaryota</taxon>
        <taxon>Fungi</taxon>
        <taxon>Dikarya</taxon>
        <taxon>Basidiomycota</taxon>
        <taxon>Pucciniomycotina</taxon>
        <taxon>Pucciniomycetes</taxon>
        <taxon>Pucciniales</taxon>
        <taxon>Pucciniaceae</taxon>
        <taxon>Puccinia</taxon>
    </lineage>
</organism>
<comment type="subcellular location">
    <subcellularLocation>
        <location evidence="1">Mitochondrion inner membrane</location>
        <topology evidence="1">Peripheral membrane protein</topology>
        <orientation evidence="1">Matrix side</orientation>
    </subcellularLocation>
</comment>
<dbReference type="CDD" id="cd20263">
    <property type="entry name" value="Complex1_LYR_NDUFB9_LYRM3"/>
    <property type="match status" value="1"/>
</dbReference>
<protein>
    <recommendedName>
        <fullName evidence="3">NADH dehydrogenase [ubiquinone] 1 beta subcomplex subunit 9</fullName>
    </recommendedName>
    <alternativeName>
        <fullName evidence="11">Complex I-B22</fullName>
    </alternativeName>
    <alternativeName>
        <fullName evidence="12">NADH-ubiquinone oxidoreductase B22 subunit</fullName>
    </alternativeName>
</protein>
<dbReference type="GO" id="GO:0005743">
    <property type="term" value="C:mitochondrial inner membrane"/>
    <property type="evidence" value="ECO:0007669"/>
    <property type="project" value="UniProtKB-SubCell"/>
</dbReference>
<evidence type="ECO:0000256" key="11">
    <source>
        <dbReference type="ARBA" id="ARBA00030192"/>
    </source>
</evidence>
<evidence type="ECO:0000313" key="15">
    <source>
        <dbReference type="Proteomes" id="UP000325313"/>
    </source>
</evidence>
<dbReference type="PANTHER" id="PTHR12868:SF0">
    <property type="entry name" value="NADH DEHYDROGENASE [UBIQUINONE] 1 BETA SUBCOMPLEX SUBUNIT 9"/>
    <property type="match status" value="1"/>
</dbReference>
<evidence type="ECO:0000256" key="2">
    <source>
        <dbReference type="ARBA" id="ARBA00009508"/>
    </source>
</evidence>
<comment type="similarity">
    <text evidence="2">Belongs to the complex I LYR family.</text>
</comment>
<keyword evidence="4" id="KW-0813">Transport</keyword>
<evidence type="ECO:0000256" key="5">
    <source>
        <dbReference type="ARBA" id="ARBA00022660"/>
    </source>
</evidence>
<dbReference type="EMBL" id="VDEP01000077">
    <property type="protein sequence ID" value="KAA1132704.1"/>
    <property type="molecule type" value="Genomic_DNA"/>
</dbReference>
<sequence>MASSSSIVRPFTDAHRIHVQRLYRRALKQSLDWVSVRSRESHRLASADLSFSTTNQVVFRDIWRQKAIEIRVKFERNRDVRDPRAVTKLLHEAELMLAKTEHPDPYKPPTAADGTKWERNLPPPLFSEEDRQKARESFLGPRGLPY</sequence>
<evidence type="ECO:0000256" key="6">
    <source>
        <dbReference type="ARBA" id="ARBA00022792"/>
    </source>
</evidence>
<evidence type="ECO:0000313" key="14">
    <source>
        <dbReference type="EMBL" id="KAA1132704.1"/>
    </source>
</evidence>
<evidence type="ECO:0000256" key="12">
    <source>
        <dbReference type="ARBA" id="ARBA00032528"/>
    </source>
</evidence>
<evidence type="ECO:0000256" key="1">
    <source>
        <dbReference type="ARBA" id="ARBA00004443"/>
    </source>
</evidence>
<gene>
    <name evidence="14" type="ORF">PGTUg99_016716</name>
</gene>